<dbReference type="EC" id="3.6.1.27" evidence="3 14"/>
<comment type="miscellaneous">
    <text evidence="14">Bacitracin is thought to be involved in the inhibition of peptidoglycan synthesis by sequestering undecaprenyl diphosphate, thereby reducing the pool of lipid carrier available.</text>
</comment>
<dbReference type="HOGENOM" id="CLU_060296_1_2_7"/>
<keyword evidence="8 14" id="KW-1133">Transmembrane helix</keyword>
<comment type="similarity">
    <text evidence="2 14">Belongs to the UppP family.</text>
</comment>
<feature type="transmembrane region" description="Helical" evidence="14">
    <location>
        <begin position="250"/>
        <end position="268"/>
    </location>
</feature>
<dbReference type="PANTHER" id="PTHR30622:SF2">
    <property type="entry name" value="UNDECAPRENYL-DIPHOSPHATASE"/>
    <property type="match status" value="1"/>
</dbReference>
<comment type="function">
    <text evidence="14">Catalyzes the dephosphorylation of undecaprenyl diphosphate (UPP). Confers resistance to bacitracin.</text>
</comment>
<comment type="subcellular location">
    <subcellularLocation>
        <location evidence="1 14">Cell membrane</location>
        <topology evidence="1 14">Multi-pass membrane protein</topology>
    </subcellularLocation>
</comment>
<dbReference type="GO" id="GO:0046677">
    <property type="term" value="P:response to antibiotic"/>
    <property type="evidence" value="ECO:0007669"/>
    <property type="project" value="UniProtKB-UniRule"/>
</dbReference>
<comment type="catalytic activity">
    <reaction evidence="13 14">
        <text>di-trans,octa-cis-undecaprenyl diphosphate + H2O = di-trans,octa-cis-undecaprenyl phosphate + phosphate + H(+)</text>
        <dbReference type="Rhea" id="RHEA:28094"/>
        <dbReference type="ChEBI" id="CHEBI:15377"/>
        <dbReference type="ChEBI" id="CHEBI:15378"/>
        <dbReference type="ChEBI" id="CHEBI:43474"/>
        <dbReference type="ChEBI" id="CHEBI:58405"/>
        <dbReference type="ChEBI" id="CHEBI:60392"/>
        <dbReference type="EC" id="3.6.1.27"/>
    </reaction>
</comment>
<keyword evidence="5 14" id="KW-1003">Cell membrane</keyword>
<dbReference type="EMBL" id="AZHW01000133">
    <property type="protein sequence ID" value="ETX02530.1"/>
    <property type="molecule type" value="Genomic_DNA"/>
</dbReference>
<keyword evidence="10 14" id="KW-0046">Antibiotic resistance</keyword>
<protein>
    <recommendedName>
        <fullName evidence="4 14">Undecaprenyl-diphosphatase</fullName>
        <ecNumber evidence="3 14">3.6.1.27</ecNumber>
    </recommendedName>
    <alternativeName>
        <fullName evidence="12 14">Bacitracin resistance protein</fullName>
    </alternativeName>
    <alternativeName>
        <fullName evidence="11 14">Undecaprenyl pyrophosphate phosphatase</fullName>
    </alternativeName>
</protein>
<dbReference type="GO" id="GO:0005886">
    <property type="term" value="C:plasma membrane"/>
    <property type="evidence" value="ECO:0007669"/>
    <property type="project" value="UniProtKB-SubCell"/>
</dbReference>
<evidence type="ECO:0000256" key="12">
    <source>
        <dbReference type="ARBA" id="ARBA00032932"/>
    </source>
</evidence>
<dbReference type="InterPro" id="IPR003824">
    <property type="entry name" value="UppP"/>
</dbReference>
<evidence type="ECO:0000256" key="3">
    <source>
        <dbReference type="ARBA" id="ARBA00012374"/>
    </source>
</evidence>
<dbReference type="Proteomes" id="UP000019141">
    <property type="component" value="Unassembled WGS sequence"/>
</dbReference>
<dbReference type="GO" id="GO:0008360">
    <property type="term" value="P:regulation of cell shape"/>
    <property type="evidence" value="ECO:0007669"/>
    <property type="project" value="UniProtKB-KW"/>
</dbReference>
<dbReference type="GO" id="GO:0071555">
    <property type="term" value="P:cell wall organization"/>
    <property type="evidence" value="ECO:0007669"/>
    <property type="project" value="UniProtKB-KW"/>
</dbReference>
<evidence type="ECO:0000313" key="16">
    <source>
        <dbReference type="Proteomes" id="UP000019141"/>
    </source>
</evidence>
<keyword evidence="7 14" id="KW-0378">Hydrolase</keyword>
<sequence length="269" mass="28822">MTYLQATLLGALQGLTEFLPVSSSGHLVLLQHLFGLHEPALIFDLFVHLATLAAVLAMYRQDVYTLFTAWFGPRQDTGGNNLERTSARRLGLLLVLANIPTAVIGLLFESTFEQFFSTPWIVGMALLITGALLWLLRPSAGRQGGTSEVGIAHAILLGCIQGLAITPGISRSGSTIAIALLCGVSRESAARFSFLMAIPAILGAALLKSGSVSTLAIAELNLVITGMVSALVVGYIALRYLIRLVMQGELWRFAFYCWAVGLSAILFAR</sequence>
<evidence type="ECO:0000256" key="4">
    <source>
        <dbReference type="ARBA" id="ARBA00021581"/>
    </source>
</evidence>
<dbReference type="Pfam" id="PF02673">
    <property type="entry name" value="BacA"/>
    <property type="match status" value="1"/>
</dbReference>
<evidence type="ECO:0000256" key="8">
    <source>
        <dbReference type="ARBA" id="ARBA00022989"/>
    </source>
</evidence>
<evidence type="ECO:0000256" key="1">
    <source>
        <dbReference type="ARBA" id="ARBA00004651"/>
    </source>
</evidence>
<dbReference type="GO" id="GO:0009252">
    <property type="term" value="P:peptidoglycan biosynthetic process"/>
    <property type="evidence" value="ECO:0007669"/>
    <property type="project" value="UniProtKB-KW"/>
</dbReference>
<keyword evidence="9 14" id="KW-0472">Membrane</keyword>
<feature type="transmembrane region" description="Helical" evidence="14">
    <location>
        <begin position="120"/>
        <end position="137"/>
    </location>
</feature>
<keyword evidence="14" id="KW-0961">Cell wall biogenesis/degradation</keyword>
<dbReference type="HAMAP" id="MF_01006">
    <property type="entry name" value="Undec_diphosphatase"/>
    <property type="match status" value="1"/>
</dbReference>
<accession>W4LX84</accession>
<evidence type="ECO:0000256" key="14">
    <source>
        <dbReference type="HAMAP-Rule" id="MF_01006"/>
    </source>
</evidence>
<reference evidence="15 16" key="1">
    <citation type="journal article" date="2014" name="Nature">
        <title>An environmental bacterial taxon with a large and distinct metabolic repertoire.</title>
        <authorList>
            <person name="Wilson M.C."/>
            <person name="Mori T."/>
            <person name="Ruckert C."/>
            <person name="Uria A.R."/>
            <person name="Helf M.J."/>
            <person name="Takada K."/>
            <person name="Gernert C."/>
            <person name="Steffens U.A."/>
            <person name="Heycke N."/>
            <person name="Schmitt S."/>
            <person name="Rinke C."/>
            <person name="Helfrich E.J."/>
            <person name="Brachmann A.O."/>
            <person name="Gurgui C."/>
            <person name="Wakimoto T."/>
            <person name="Kracht M."/>
            <person name="Crusemann M."/>
            <person name="Hentschel U."/>
            <person name="Abe I."/>
            <person name="Matsunaga S."/>
            <person name="Kalinowski J."/>
            <person name="Takeyama H."/>
            <person name="Piel J."/>
        </authorList>
    </citation>
    <scope>NUCLEOTIDE SEQUENCE [LARGE SCALE GENOMIC DNA]</scope>
    <source>
        <strain evidence="16">TSY1</strain>
    </source>
</reference>
<keyword evidence="14" id="KW-0573">Peptidoglycan synthesis</keyword>
<dbReference type="AlphaFoldDB" id="W4LX84"/>
<evidence type="ECO:0000256" key="13">
    <source>
        <dbReference type="ARBA" id="ARBA00047594"/>
    </source>
</evidence>
<proteinExistence type="inferred from homology"/>
<evidence type="ECO:0000256" key="9">
    <source>
        <dbReference type="ARBA" id="ARBA00023136"/>
    </source>
</evidence>
<evidence type="ECO:0000256" key="5">
    <source>
        <dbReference type="ARBA" id="ARBA00022475"/>
    </source>
</evidence>
<name>W4LX84_ENTF1</name>
<organism evidence="15 16">
    <name type="scientific">Entotheonella factor</name>
    <dbReference type="NCBI Taxonomy" id="1429438"/>
    <lineage>
        <taxon>Bacteria</taxon>
        <taxon>Pseudomonadati</taxon>
        <taxon>Nitrospinota/Tectimicrobiota group</taxon>
        <taxon>Candidatus Tectimicrobiota</taxon>
        <taxon>Candidatus Entotheonellia</taxon>
        <taxon>Candidatus Entotheonellales</taxon>
        <taxon>Candidatus Entotheonellaceae</taxon>
        <taxon>Candidatus Entotheonella</taxon>
    </lineage>
</organism>
<feature type="transmembrane region" description="Helical" evidence="14">
    <location>
        <begin position="149"/>
        <end position="169"/>
    </location>
</feature>
<dbReference type="PANTHER" id="PTHR30622">
    <property type="entry name" value="UNDECAPRENYL-DIPHOSPHATASE"/>
    <property type="match status" value="1"/>
</dbReference>
<evidence type="ECO:0000313" key="15">
    <source>
        <dbReference type="EMBL" id="ETX02530.1"/>
    </source>
</evidence>
<evidence type="ECO:0000256" key="10">
    <source>
        <dbReference type="ARBA" id="ARBA00023251"/>
    </source>
</evidence>
<evidence type="ECO:0000256" key="11">
    <source>
        <dbReference type="ARBA" id="ARBA00032707"/>
    </source>
</evidence>
<dbReference type="PATRIC" id="fig|1429438.4.peg.805"/>
<keyword evidence="6 14" id="KW-0812">Transmembrane</keyword>
<feature type="transmembrane region" description="Helical" evidence="14">
    <location>
        <begin position="90"/>
        <end position="108"/>
    </location>
</feature>
<evidence type="ECO:0000256" key="7">
    <source>
        <dbReference type="ARBA" id="ARBA00022801"/>
    </source>
</evidence>
<evidence type="ECO:0000256" key="6">
    <source>
        <dbReference type="ARBA" id="ARBA00022692"/>
    </source>
</evidence>
<feature type="transmembrane region" description="Helical" evidence="14">
    <location>
        <begin position="219"/>
        <end position="238"/>
    </location>
</feature>
<keyword evidence="16" id="KW-1185">Reference proteome</keyword>
<feature type="transmembrane region" description="Helical" evidence="14">
    <location>
        <begin position="40"/>
        <end position="59"/>
    </location>
</feature>
<keyword evidence="14" id="KW-0133">Cell shape</keyword>
<dbReference type="GO" id="GO:0050380">
    <property type="term" value="F:undecaprenyl-diphosphatase activity"/>
    <property type="evidence" value="ECO:0007669"/>
    <property type="project" value="UniProtKB-UniRule"/>
</dbReference>
<comment type="caution">
    <text evidence="15">The sequence shown here is derived from an EMBL/GenBank/DDBJ whole genome shotgun (WGS) entry which is preliminary data.</text>
</comment>
<gene>
    <name evidence="14" type="primary">uppP</name>
    <name evidence="15" type="ORF">ETSY1_03240</name>
</gene>
<evidence type="ECO:0000256" key="2">
    <source>
        <dbReference type="ARBA" id="ARBA00010621"/>
    </source>
</evidence>